<evidence type="ECO:0000256" key="10">
    <source>
        <dbReference type="ARBA" id="ARBA00023203"/>
    </source>
</evidence>
<keyword evidence="13" id="KW-0131">Cell cycle</keyword>
<dbReference type="GO" id="GO:0031032">
    <property type="term" value="P:actomyosin structure organization"/>
    <property type="evidence" value="ECO:0007669"/>
    <property type="project" value="TreeGrafter"/>
</dbReference>
<dbReference type="SUPFAM" id="SSF47031">
    <property type="entry name" value="Second domain of FERM"/>
    <property type="match status" value="1"/>
</dbReference>
<feature type="compositionally biased region" description="Basic and acidic residues" evidence="18">
    <location>
        <begin position="965"/>
        <end position="979"/>
    </location>
</feature>
<dbReference type="InterPro" id="IPR019747">
    <property type="entry name" value="FERM_CS"/>
</dbReference>
<evidence type="ECO:0000256" key="6">
    <source>
        <dbReference type="ARBA" id="ARBA00022553"/>
    </source>
</evidence>
<evidence type="ECO:0000313" key="21">
    <source>
        <dbReference type="Proteomes" id="UP001187415"/>
    </source>
</evidence>
<dbReference type="PANTHER" id="PTHR23280:SF12">
    <property type="entry name" value="PROTEIN 4.1"/>
    <property type="match status" value="1"/>
</dbReference>
<evidence type="ECO:0000256" key="11">
    <source>
        <dbReference type="ARBA" id="ARBA00023212"/>
    </source>
</evidence>
<dbReference type="SUPFAM" id="SSF50729">
    <property type="entry name" value="PH domain-like"/>
    <property type="match status" value="1"/>
</dbReference>
<evidence type="ECO:0000259" key="19">
    <source>
        <dbReference type="PROSITE" id="PS50057"/>
    </source>
</evidence>
<dbReference type="CDD" id="cd14473">
    <property type="entry name" value="FERM_B-lobe"/>
    <property type="match status" value="1"/>
</dbReference>
<comment type="caution">
    <text evidence="20">The sequence shown here is derived from an EMBL/GenBank/DDBJ whole genome shotgun (WGS) entry which is preliminary data.</text>
</comment>
<dbReference type="FunFam" id="2.30.29.30:FF:000001">
    <property type="entry name" value="Erythrocyte membrane protein band 4.1"/>
    <property type="match status" value="1"/>
</dbReference>
<feature type="compositionally biased region" description="Basic and acidic residues" evidence="18">
    <location>
        <begin position="1"/>
        <end position="10"/>
    </location>
</feature>
<dbReference type="GO" id="GO:0005938">
    <property type="term" value="C:cell cortex"/>
    <property type="evidence" value="ECO:0007669"/>
    <property type="project" value="UniProtKB-SubCell"/>
</dbReference>
<dbReference type="PANTHER" id="PTHR23280">
    <property type="entry name" value="4.1 G PROTEIN"/>
    <property type="match status" value="1"/>
</dbReference>
<feature type="compositionally biased region" description="Basic and acidic residues" evidence="18">
    <location>
        <begin position="525"/>
        <end position="539"/>
    </location>
</feature>
<dbReference type="Pfam" id="PF09379">
    <property type="entry name" value="FERM_N"/>
    <property type="match status" value="1"/>
</dbReference>
<evidence type="ECO:0000256" key="5">
    <source>
        <dbReference type="ARBA" id="ARBA00022490"/>
    </source>
</evidence>
<dbReference type="GO" id="GO:0030866">
    <property type="term" value="P:cortical actin cytoskeleton organization"/>
    <property type="evidence" value="ECO:0007669"/>
    <property type="project" value="InterPro"/>
</dbReference>
<dbReference type="Pfam" id="PF00373">
    <property type="entry name" value="FERM_M"/>
    <property type="match status" value="1"/>
</dbReference>
<dbReference type="InterPro" id="IPR035963">
    <property type="entry name" value="FERM_2"/>
</dbReference>
<accession>A0AA88MU44</accession>
<dbReference type="InterPro" id="IPR019749">
    <property type="entry name" value="Band_41_domain"/>
</dbReference>
<name>A0AA88MU44_CHASR</name>
<evidence type="ECO:0000256" key="8">
    <source>
        <dbReference type="ARBA" id="ARBA00022776"/>
    </source>
</evidence>
<feature type="compositionally biased region" description="Basic and acidic residues" evidence="18">
    <location>
        <begin position="280"/>
        <end position="491"/>
    </location>
</feature>
<feature type="compositionally biased region" description="Basic residues" evidence="18">
    <location>
        <begin position="270"/>
        <end position="279"/>
    </location>
</feature>
<dbReference type="PROSITE" id="PS00660">
    <property type="entry name" value="FERM_1"/>
    <property type="match status" value="1"/>
</dbReference>
<dbReference type="GO" id="GO:0005516">
    <property type="term" value="F:calmodulin binding"/>
    <property type="evidence" value="ECO:0007669"/>
    <property type="project" value="UniProtKB-KW"/>
</dbReference>
<evidence type="ECO:0000256" key="18">
    <source>
        <dbReference type="SAM" id="MobiDB-lite"/>
    </source>
</evidence>
<evidence type="ECO:0000313" key="20">
    <source>
        <dbReference type="EMBL" id="KAK2844434.1"/>
    </source>
</evidence>
<feature type="compositionally biased region" description="Low complexity" evidence="18">
    <location>
        <begin position="180"/>
        <end position="190"/>
    </location>
</feature>
<dbReference type="Proteomes" id="UP001187415">
    <property type="component" value="Unassembled WGS sequence"/>
</dbReference>
<dbReference type="InterPro" id="IPR011993">
    <property type="entry name" value="PH-like_dom_sf"/>
</dbReference>
<evidence type="ECO:0000256" key="16">
    <source>
        <dbReference type="ARBA" id="ARBA00032586"/>
    </source>
</evidence>
<keyword evidence="7" id="KW-0132">Cell division</keyword>
<dbReference type="Pfam" id="PF04382">
    <property type="entry name" value="SAB"/>
    <property type="match status" value="1"/>
</dbReference>
<dbReference type="InterPro" id="IPR018979">
    <property type="entry name" value="FERM_N"/>
</dbReference>
<evidence type="ECO:0000256" key="13">
    <source>
        <dbReference type="ARBA" id="ARBA00023306"/>
    </source>
</evidence>
<feature type="compositionally biased region" description="Acidic residues" evidence="18">
    <location>
        <begin position="540"/>
        <end position="554"/>
    </location>
</feature>
<feature type="compositionally biased region" description="Polar residues" evidence="18">
    <location>
        <begin position="101"/>
        <end position="110"/>
    </location>
</feature>
<dbReference type="InterPro" id="IPR000299">
    <property type="entry name" value="FERM_domain"/>
</dbReference>
<keyword evidence="21" id="KW-1185">Reference proteome</keyword>
<feature type="coiled-coil region" evidence="17">
    <location>
        <begin position="1146"/>
        <end position="1236"/>
    </location>
</feature>
<dbReference type="Gene3D" id="3.10.20.90">
    <property type="entry name" value="Phosphatidylinositol 3-kinase Catalytic Subunit, Chain A, domain 1"/>
    <property type="match status" value="1"/>
</dbReference>
<evidence type="ECO:0000256" key="2">
    <source>
        <dbReference type="ARBA" id="ARBA00004245"/>
    </source>
</evidence>
<evidence type="ECO:0000256" key="1">
    <source>
        <dbReference type="ARBA" id="ARBA00004123"/>
    </source>
</evidence>
<feature type="region of interest" description="Disordered" evidence="18">
    <location>
        <begin position="1"/>
        <end position="60"/>
    </location>
</feature>
<feature type="compositionally biased region" description="Polar residues" evidence="18">
    <location>
        <begin position="996"/>
        <end position="1005"/>
    </location>
</feature>
<reference evidence="20" key="1">
    <citation type="submission" date="2023-07" db="EMBL/GenBank/DDBJ databases">
        <title>Chromosome-level Genome Assembly of Striped Snakehead (Channa striata).</title>
        <authorList>
            <person name="Liu H."/>
        </authorList>
    </citation>
    <scope>NUCLEOTIDE SEQUENCE</scope>
    <source>
        <strain evidence="20">Gz</strain>
        <tissue evidence="20">Muscle</tissue>
    </source>
</reference>
<organism evidence="20 21">
    <name type="scientific">Channa striata</name>
    <name type="common">Snakehead murrel</name>
    <name type="synonym">Ophicephalus striatus</name>
    <dbReference type="NCBI Taxonomy" id="64152"/>
    <lineage>
        <taxon>Eukaryota</taxon>
        <taxon>Metazoa</taxon>
        <taxon>Chordata</taxon>
        <taxon>Craniata</taxon>
        <taxon>Vertebrata</taxon>
        <taxon>Euteleostomi</taxon>
        <taxon>Actinopterygii</taxon>
        <taxon>Neopterygii</taxon>
        <taxon>Teleostei</taxon>
        <taxon>Neoteleostei</taxon>
        <taxon>Acanthomorphata</taxon>
        <taxon>Anabantaria</taxon>
        <taxon>Anabantiformes</taxon>
        <taxon>Channoidei</taxon>
        <taxon>Channidae</taxon>
        <taxon>Channa</taxon>
    </lineage>
</organism>
<dbReference type="PRINTS" id="PR00935">
    <property type="entry name" value="BAND41"/>
</dbReference>
<feature type="compositionally biased region" description="Basic and acidic residues" evidence="18">
    <location>
        <begin position="205"/>
        <end position="269"/>
    </location>
</feature>
<evidence type="ECO:0000256" key="7">
    <source>
        <dbReference type="ARBA" id="ARBA00022618"/>
    </source>
</evidence>
<dbReference type="GO" id="GO:0051301">
    <property type="term" value="P:cell division"/>
    <property type="evidence" value="ECO:0007669"/>
    <property type="project" value="UniProtKB-KW"/>
</dbReference>
<dbReference type="SMART" id="SM00295">
    <property type="entry name" value="B41"/>
    <property type="match status" value="1"/>
</dbReference>
<dbReference type="SMART" id="SM01195">
    <property type="entry name" value="FA"/>
    <property type="match status" value="1"/>
</dbReference>
<keyword evidence="5" id="KW-0963">Cytoplasm</keyword>
<feature type="compositionally biased region" description="Polar residues" evidence="18">
    <location>
        <begin position="943"/>
        <end position="963"/>
    </location>
</feature>
<feature type="compositionally biased region" description="Low complexity" evidence="18">
    <location>
        <begin position="1006"/>
        <end position="1020"/>
    </location>
</feature>
<dbReference type="FunFam" id="1.20.80.10:FF:000001">
    <property type="entry name" value="Erythrocyte membrane protein band 4.1"/>
    <property type="match status" value="1"/>
</dbReference>
<dbReference type="InterPro" id="IPR008379">
    <property type="entry name" value="Band_4.1_C"/>
</dbReference>
<dbReference type="SUPFAM" id="SSF54236">
    <property type="entry name" value="Ubiquitin-like"/>
    <property type="match status" value="1"/>
</dbReference>
<dbReference type="Gene3D" id="1.20.80.10">
    <property type="match status" value="1"/>
</dbReference>
<evidence type="ECO:0000256" key="14">
    <source>
        <dbReference type="ARBA" id="ARBA00023658"/>
    </source>
</evidence>
<evidence type="ECO:0000256" key="3">
    <source>
        <dbReference type="ARBA" id="ARBA00004544"/>
    </source>
</evidence>
<keyword evidence="12" id="KW-0539">Nucleus</keyword>
<dbReference type="Pfam" id="PF08736">
    <property type="entry name" value="FA"/>
    <property type="match status" value="1"/>
</dbReference>
<evidence type="ECO:0000256" key="4">
    <source>
        <dbReference type="ARBA" id="ARBA00022448"/>
    </source>
</evidence>
<feature type="region of interest" description="Disordered" evidence="18">
    <location>
        <begin position="101"/>
        <end position="596"/>
    </location>
</feature>
<keyword evidence="9" id="KW-0112">Calmodulin-binding</keyword>
<feature type="domain" description="FERM" evidence="19">
    <location>
        <begin position="601"/>
        <end position="882"/>
    </location>
</feature>
<dbReference type="InterPro" id="IPR007477">
    <property type="entry name" value="SAB_dom"/>
</dbReference>
<proteinExistence type="predicted"/>
<dbReference type="InterPro" id="IPR019748">
    <property type="entry name" value="FERM_central"/>
</dbReference>
<dbReference type="GO" id="GO:0005198">
    <property type="term" value="F:structural molecule activity"/>
    <property type="evidence" value="ECO:0007669"/>
    <property type="project" value="InterPro"/>
</dbReference>
<dbReference type="SMART" id="SM01196">
    <property type="entry name" value="FERM_C"/>
    <property type="match status" value="1"/>
</dbReference>
<dbReference type="Pfam" id="PF09380">
    <property type="entry name" value="FERM_C"/>
    <property type="match status" value="1"/>
</dbReference>
<keyword evidence="17" id="KW-0175">Coiled coil</keyword>
<dbReference type="Gene3D" id="2.30.29.30">
    <property type="entry name" value="Pleckstrin-homology domain (PH domain)/Phosphotyrosine-binding domain (PTB)"/>
    <property type="match status" value="1"/>
</dbReference>
<evidence type="ECO:0000256" key="9">
    <source>
        <dbReference type="ARBA" id="ARBA00022860"/>
    </source>
</evidence>
<dbReference type="InterPro" id="IPR014352">
    <property type="entry name" value="FERM/acyl-CoA-bd_prot_sf"/>
</dbReference>
<feature type="region of interest" description="Disordered" evidence="18">
    <location>
        <begin position="904"/>
        <end position="979"/>
    </location>
</feature>
<gene>
    <name evidence="20" type="ORF">Q5P01_011093</name>
</gene>
<evidence type="ECO:0000256" key="12">
    <source>
        <dbReference type="ARBA" id="ARBA00023242"/>
    </source>
</evidence>
<dbReference type="InterPro" id="IPR018980">
    <property type="entry name" value="FERM_PH-like_C"/>
</dbReference>
<dbReference type="GO" id="GO:0003779">
    <property type="term" value="F:actin binding"/>
    <property type="evidence" value="ECO:0007669"/>
    <property type="project" value="UniProtKB-KW"/>
</dbReference>
<comment type="subcellular location">
    <subcellularLocation>
        <location evidence="3">Cytoplasm</location>
        <location evidence="3">Cell cortex</location>
    </subcellularLocation>
    <subcellularLocation>
        <location evidence="2">Cytoplasm</location>
        <location evidence="2">Cytoskeleton</location>
    </subcellularLocation>
    <subcellularLocation>
        <location evidence="1">Nucleus</location>
    </subcellularLocation>
</comment>
<keyword evidence="8" id="KW-0498">Mitosis</keyword>
<dbReference type="InterPro" id="IPR014847">
    <property type="entry name" value="FA"/>
</dbReference>
<dbReference type="GO" id="GO:0005886">
    <property type="term" value="C:plasma membrane"/>
    <property type="evidence" value="ECO:0007669"/>
    <property type="project" value="TreeGrafter"/>
</dbReference>
<evidence type="ECO:0000256" key="17">
    <source>
        <dbReference type="SAM" id="Coils"/>
    </source>
</evidence>
<feature type="region of interest" description="Disordered" evidence="18">
    <location>
        <begin position="996"/>
        <end position="1056"/>
    </location>
</feature>
<keyword evidence="6" id="KW-0597">Phosphoprotein</keyword>
<sequence length="2352" mass="267887">MAAASKVERGHRGHSCLLSSLTGKLRPPPPPRRGARRSVGQLGSKLRRDSAPLRASDTFSTTKHVSLRNIVSPASGRNIGFCRICAVCFPIDADPRDVATMTTEASAVSETDTEGKQKASSAEPEPEPENKQKPEPSASEAEAEQSCGKAQEQSSEPGPADIETCPEEEQLKPRTRTSAGKGLSRLFSSFLKRRSQCSEGEEFEAEKVREEKAEEKAEKVEEAKEEEVKSEKKDVKAPEEKSEVKDVKKTDEKEEKEVKKKEEDKSEKRGSKKKKKEAKKKAEEKEEEEKVKKQEEKAHEKEEQKGETQSTVEKDEKTLAKKEEKKPAEVKEKVAEAGKKDEEKVDKKVAKKKEKEEKVKKKEEEKAKRKAEEEERVKKREEEKAKKKEEEKAREAEKAKKKEEEKAKKKEEEKAREEKGKRKEEDKGKETKKKDEEIQQEETKKKEEKVKEEEEKEIKEEKTQETQKKEEEKGKKKEKVKNKEKEEKEVKAPIAAPEPELKTEPDTELAPDQHSMSSAETQPAPEEHKEVIVTQKEPEVLEEVEEKEIEEKEEEETKQPEKEVNPVENEKEEAKKEKPVKEKKSDKKTEDAKVSKRQKTMQCKVTLLDDTQFECELDKHAKVQELFTKVCDHVNLLEKDYFGLAHWETPTGKTWLDPSKEIRKQVPGAVYNFTFNVKFYPPDPAQLTEDLTRYFLCLQLRKDIMYGVLPCSFVTLSLLGSYTAQSELGEYDPELHGTDYVKDLSLAPAQSKELEEKVMELHRTYRSMSPAQADMLFLENAKKLAMYGVDLHEAKDLEGVDITLGVCSSGLMVYKDKLRINRFPWPKVLKISYKRSSFFIKIRPSEQEQYESTIGFKLPNYKASKKLWKVCVEHHTFFRVSTVEPPSSRRFLVLGSKFRYSGRTQAQSREASSMIDRPAPRFTRSASKRLSRNLDGAGGETLQLEQLSSSARSEVNEWSLNDEWTSDKRQSPEFPARDESKQTFIQSWVEMQSVHSVSVTSQDNESQQTDSQTITQSVSQPWQELEPDEQQQRRKSDEESAAPQLHPSFPIVPPDLGKQPVKLSLAKPSSISRLLSPVLKQQDDWFLYFDRIYSLSSLEGGERSFSPLAKFQLQEKDTQGMQELSREEAIKKLQESVTIVDQLRKVDVLERKLKEMKYLEKKLEEVDAIAEQLQYEIEVKLGKEEVEKLRKEVGDFEQKQQMEGITRVVRKSVSRIETREDEVDELEDEIKKVFLKGLLPEDEEIKQENEREVTDESLLDDSLRAKLHQIGRERFGSPDDVGTTSVERREERLQEQYQVEDEDVWFIIFDRPPYKAVFKSPVTTLENVQVDEGVYLTSKTGIGVVEERQMREEEVRHAPVIPSAQAYSDRYEDWYVLLDVIPRETPYVTPVILKEQVHMDAKSTVSTVGSAADGKITEVVEQRKLIEEAPRHLQETPQQPTTDRDDNWFVLLDVIPRGTPYVPPVILKERSHTDAESYVPVKDNICITSHLKGTRPHRCKSYVSMAGSAADEKIREVVEESKIKETQRHLQEVLQQTAPEQDDDWFVLLDVVPKETTYVPPVILKEKGHIDVSTVGTAADEKIREIVEERKLKETQRNLQEVLQQTAPEQDDDWFVLLDVVPKETTYVPPVAVVEHVQVSAEERISLIETTSVEQRLKRVDVVKEDTKVKADLGDKKADLLQVVTETEDNWSGLLDVPITETSFMPPVTIAHPEESISPVAETIALESNKNVVGEEVVVLKEEKKPPILIIPELKISQPLTERDDDWFLLLDVPRKTPHVLPGGLAVPSQIYPSVEPQFEVISIEQKLQPVDLNQIKVNELLPERDDWVAMYDAIREEAAAQPSVTPTEIIPDMRKVLEAEVTTTETRTQMIIGGDDRQDETRLSEIKLSQVAPLPVREDDDWFVLFNIIQEGPVVIPPVAVDEPVHMYPDISPAKDFITSEPRAQQIVTVVEEKWQQETLVQQQLHPAVRQVEDDWFVLLDVAPKKSVSFSERIQLPADIRVPAAEAKTRTVISETRPQFEKRLLEERHTVTQKRVSDDWFVQLDVDLKDSVVSTQRGTRPVSAPVFSQAALVEAGLPPASFEQPQTSTPIKTSQPAERTLEVTVETVEPSKIEVAADVKPAVWREVDTSLFSTINGDVQHESEVTSTETVQMRKKKHRRIEGDSIYIRHSLLMLEDFEKPQEDLLRHHANISELKRNFMEAVPEPRPSEWDKRLSTHSPFRTLGINGQPLPSADGPPLVQTQTVTITAVSNSLTSGITTTEVPLVPTRTFTYESSKVTVDGTDEDKDDATLSSSKIITSEATSGTTVTTTHISKVVKDGASETRVEKRIVITADSDIDQDEEKRGGASAL</sequence>
<feature type="compositionally biased region" description="Basic and acidic residues" evidence="18">
    <location>
        <begin position="555"/>
        <end position="594"/>
    </location>
</feature>
<keyword evidence="11" id="KW-0206">Cytoskeleton</keyword>
<protein>
    <recommendedName>
        <fullName evidence="14">Protein 4.1</fullName>
    </recommendedName>
    <alternativeName>
        <fullName evidence="15">Band 4.1</fullName>
    </alternativeName>
    <alternativeName>
        <fullName evidence="16">Erythrocyte membrane protein band 4.1</fullName>
    </alternativeName>
</protein>
<dbReference type="PROSITE" id="PS00661">
    <property type="entry name" value="FERM_2"/>
    <property type="match status" value="1"/>
</dbReference>
<dbReference type="EMBL" id="JAUPFM010000008">
    <property type="protein sequence ID" value="KAK2844434.1"/>
    <property type="molecule type" value="Genomic_DNA"/>
</dbReference>
<dbReference type="CDD" id="cd13184">
    <property type="entry name" value="FERM_C_4_1_family"/>
    <property type="match status" value="1"/>
</dbReference>
<keyword evidence="4" id="KW-0813">Transport</keyword>
<dbReference type="Pfam" id="PF05902">
    <property type="entry name" value="4_1_CTD"/>
    <property type="match status" value="1"/>
</dbReference>
<keyword evidence="10" id="KW-0009">Actin-binding</keyword>
<dbReference type="GO" id="GO:0005856">
    <property type="term" value="C:cytoskeleton"/>
    <property type="evidence" value="ECO:0007669"/>
    <property type="project" value="UniProtKB-SubCell"/>
</dbReference>
<evidence type="ECO:0000256" key="15">
    <source>
        <dbReference type="ARBA" id="ARBA00030419"/>
    </source>
</evidence>
<dbReference type="FunFam" id="3.10.20.90:FF:000002">
    <property type="entry name" value="Erythrocyte protein band 4.1-like 3"/>
    <property type="match status" value="1"/>
</dbReference>
<dbReference type="InterPro" id="IPR029071">
    <property type="entry name" value="Ubiquitin-like_domsf"/>
</dbReference>
<dbReference type="GO" id="GO:0005634">
    <property type="term" value="C:nucleus"/>
    <property type="evidence" value="ECO:0007669"/>
    <property type="project" value="UniProtKB-SubCell"/>
</dbReference>
<dbReference type="PROSITE" id="PS50057">
    <property type="entry name" value="FERM_3"/>
    <property type="match status" value="1"/>
</dbReference>